<dbReference type="Gene3D" id="2.60.200.20">
    <property type="match status" value="1"/>
</dbReference>
<feature type="region of interest" description="Disordered" evidence="1">
    <location>
        <begin position="200"/>
        <end position="320"/>
    </location>
</feature>
<accession>A0A5N6QKS4</accession>
<feature type="compositionally biased region" description="Basic and acidic residues" evidence="1">
    <location>
        <begin position="224"/>
        <end position="255"/>
    </location>
</feature>
<dbReference type="EMBL" id="CM017321">
    <property type="protein sequence ID" value="KAE7999091.1"/>
    <property type="molecule type" value="Genomic_DNA"/>
</dbReference>
<name>A0A5N6QKS4_9ROSI</name>
<evidence type="ECO:0008006" key="4">
    <source>
        <dbReference type="Google" id="ProtNLM"/>
    </source>
</evidence>
<evidence type="ECO:0000313" key="2">
    <source>
        <dbReference type="EMBL" id="KAE7999091.1"/>
    </source>
</evidence>
<feature type="compositionally biased region" description="Basic and acidic residues" evidence="1">
    <location>
        <begin position="265"/>
        <end position="276"/>
    </location>
</feature>
<evidence type="ECO:0000256" key="1">
    <source>
        <dbReference type="SAM" id="MobiDB-lite"/>
    </source>
</evidence>
<sequence length="320" mass="36431">MELEYKDGSRIALQDGQKTVFGRGSGFHTDDRTVSRRHVLLGAKTSGDKSGSQTGPKVSFEVVGKNPIWVRESGGGEIRVFRRGEKGDAAPGDWLCFSGRTPAWFTVRGSGFGEGEKRVLGSENGMDANLRSGLEFDGAGVSEIDPVKEFGFLVMGHEFDHYPKQMIRDIKNWDWFLEERRRDSDDDDDEYLRKRGKRGLMRKRKKAEGNDDDDWTSESDDDKELVAKLRKVEKPKYSTRSKDSDKLDKEAEARKNSSQKKTRGANKEYVENKNENDETLGGFIVVDDDVEQGEEIDEDEEEEEEEFIEDDDDDEEELDD</sequence>
<dbReference type="PANTHER" id="PTHR37733:SF1">
    <property type="entry name" value="SMAD_FHA DOMAIN-CONTAINING PROTEIN"/>
    <property type="match status" value="1"/>
</dbReference>
<feature type="compositionally biased region" description="Acidic residues" evidence="1">
    <location>
        <begin position="210"/>
        <end position="223"/>
    </location>
</feature>
<dbReference type="Proteomes" id="UP000327013">
    <property type="component" value="Chromosome 1"/>
</dbReference>
<evidence type="ECO:0000313" key="3">
    <source>
        <dbReference type="Proteomes" id="UP000327013"/>
    </source>
</evidence>
<gene>
    <name evidence="2" type="ORF">FH972_003571</name>
</gene>
<feature type="compositionally biased region" description="Acidic residues" evidence="1">
    <location>
        <begin position="286"/>
        <end position="320"/>
    </location>
</feature>
<dbReference type="OrthoDB" id="688570at2759"/>
<organism evidence="2 3">
    <name type="scientific">Carpinus fangiana</name>
    <dbReference type="NCBI Taxonomy" id="176857"/>
    <lineage>
        <taxon>Eukaryota</taxon>
        <taxon>Viridiplantae</taxon>
        <taxon>Streptophyta</taxon>
        <taxon>Embryophyta</taxon>
        <taxon>Tracheophyta</taxon>
        <taxon>Spermatophyta</taxon>
        <taxon>Magnoliopsida</taxon>
        <taxon>eudicotyledons</taxon>
        <taxon>Gunneridae</taxon>
        <taxon>Pentapetalae</taxon>
        <taxon>rosids</taxon>
        <taxon>fabids</taxon>
        <taxon>Fagales</taxon>
        <taxon>Betulaceae</taxon>
        <taxon>Carpinus</taxon>
    </lineage>
</organism>
<proteinExistence type="predicted"/>
<protein>
    <recommendedName>
        <fullName evidence="4">FHA domain-containing protein</fullName>
    </recommendedName>
</protein>
<dbReference type="CDD" id="cd22671">
    <property type="entry name" value="FHA_APTX-like"/>
    <property type="match status" value="1"/>
</dbReference>
<dbReference type="AlphaFoldDB" id="A0A5N6QKS4"/>
<keyword evidence="3" id="KW-1185">Reference proteome</keyword>
<reference evidence="2 3" key="1">
    <citation type="submission" date="2019-06" db="EMBL/GenBank/DDBJ databases">
        <title>A chromosomal-level reference genome of Carpinus fangiana (Coryloideae, Betulaceae).</title>
        <authorList>
            <person name="Yang X."/>
            <person name="Wang Z."/>
            <person name="Zhang L."/>
            <person name="Hao G."/>
            <person name="Liu J."/>
            <person name="Yang Y."/>
        </authorList>
    </citation>
    <scope>NUCLEOTIDE SEQUENCE [LARGE SCALE GENOMIC DNA]</scope>
    <source>
        <strain evidence="2">Cfa_2016G</strain>
        <tissue evidence="2">Leaf</tissue>
    </source>
</reference>
<dbReference type="PANTHER" id="PTHR37733">
    <property type="entry name" value="SMAD/FHA DOMAIN-CONTAINING PROTEIN"/>
    <property type="match status" value="1"/>
</dbReference>
<dbReference type="SUPFAM" id="SSF49879">
    <property type="entry name" value="SMAD/FHA domain"/>
    <property type="match status" value="1"/>
</dbReference>
<dbReference type="InterPro" id="IPR008984">
    <property type="entry name" value="SMAD_FHA_dom_sf"/>
</dbReference>